<evidence type="ECO:0000256" key="1">
    <source>
        <dbReference type="SAM" id="Phobius"/>
    </source>
</evidence>
<evidence type="ECO:0000313" key="2">
    <source>
        <dbReference type="EMBL" id="MCL9685087.1"/>
    </source>
</evidence>
<keyword evidence="1" id="KW-0472">Membrane</keyword>
<feature type="transmembrane region" description="Helical" evidence="1">
    <location>
        <begin position="147"/>
        <end position="168"/>
    </location>
</feature>
<dbReference type="Proteomes" id="UP001139721">
    <property type="component" value="Unassembled WGS sequence"/>
</dbReference>
<name>A0A9X2ID22_9GAMM</name>
<keyword evidence="1" id="KW-0812">Transmembrane</keyword>
<protein>
    <submittedName>
        <fullName evidence="2">Uncharacterized protein</fullName>
    </submittedName>
</protein>
<keyword evidence="3" id="KW-1185">Reference proteome</keyword>
<dbReference type="EMBL" id="JAJKBJ010000018">
    <property type="protein sequence ID" value="MCL9685087.1"/>
    <property type="molecule type" value="Genomic_DNA"/>
</dbReference>
<dbReference type="RefSeq" id="WP_250422530.1">
    <property type="nucleotide sequence ID" value="NZ_JAJKBJ010000018.1"/>
</dbReference>
<comment type="caution">
    <text evidence="2">The sequence shown here is derived from an EMBL/GenBank/DDBJ whole genome shotgun (WGS) entry which is preliminary data.</text>
</comment>
<sequence>MKELQRKFLLGCLDSIDTIISDEQKLNASTLIYSQGNENDPRYQLQSKITEAELWSSKEKIEISSAVFEAIAHNSYLFCAAEKHTKDIEEATALFLNDYLLLITKNTEPSNRLPSVKKNIAELKLKIEQEIAAIEEQEDFSIKNNPFVFFSAVTAVAVGVAAVAALTLTP</sequence>
<dbReference type="AlphaFoldDB" id="A0A9X2ID22"/>
<reference evidence="2" key="1">
    <citation type="submission" date="2021-11" db="EMBL/GenBank/DDBJ databases">
        <title>Legionella maioricencis sp. nov., a new species isolated from hot water samples in Mallorca.</title>
        <authorList>
            <person name="Crespi S."/>
            <person name="Drasar V."/>
            <person name="Salva-Serra F."/>
            <person name="Jaen-Luchoro D."/>
            <person name="Pineiro-Iglesias B."/>
            <person name="Aliaga F."/>
            <person name="Fernandez-Juarez V."/>
            <person name="Coll G."/>
            <person name="Moore E.R.B."/>
            <person name="Bennasar-Figueras A."/>
        </authorList>
    </citation>
    <scope>NUCLEOTIDE SEQUENCE</scope>
    <source>
        <strain evidence="2">HCPI-6</strain>
    </source>
</reference>
<organism evidence="2 3">
    <name type="scientific">Legionella maioricensis</name>
    <dbReference type="NCBI Taxonomy" id="2896528"/>
    <lineage>
        <taxon>Bacteria</taxon>
        <taxon>Pseudomonadati</taxon>
        <taxon>Pseudomonadota</taxon>
        <taxon>Gammaproteobacteria</taxon>
        <taxon>Legionellales</taxon>
        <taxon>Legionellaceae</taxon>
        <taxon>Legionella</taxon>
    </lineage>
</organism>
<keyword evidence="1" id="KW-1133">Transmembrane helix</keyword>
<proteinExistence type="predicted"/>
<evidence type="ECO:0000313" key="3">
    <source>
        <dbReference type="Proteomes" id="UP001139721"/>
    </source>
</evidence>
<gene>
    <name evidence="2" type="ORF">LOX96_13345</name>
</gene>
<accession>A0A9X2ID22</accession>